<keyword evidence="1" id="KW-0378">Hydrolase</keyword>
<evidence type="ECO:0000313" key="3">
    <source>
        <dbReference type="EMBL" id="CAF4005355.1"/>
    </source>
</evidence>
<evidence type="ECO:0000313" key="2">
    <source>
        <dbReference type="EMBL" id="CAF1164302.1"/>
    </source>
</evidence>
<comment type="caution">
    <text evidence="2">The sequence shown here is derived from an EMBL/GenBank/DDBJ whole genome shotgun (WGS) entry which is preliminary data.</text>
</comment>
<organism evidence="2 4">
    <name type="scientific">Adineta steineri</name>
    <dbReference type="NCBI Taxonomy" id="433720"/>
    <lineage>
        <taxon>Eukaryota</taxon>
        <taxon>Metazoa</taxon>
        <taxon>Spiralia</taxon>
        <taxon>Gnathifera</taxon>
        <taxon>Rotifera</taxon>
        <taxon>Eurotatoria</taxon>
        <taxon>Bdelloidea</taxon>
        <taxon>Adinetida</taxon>
        <taxon>Adinetidae</taxon>
        <taxon>Adineta</taxon>
    </lineage>
</organism>
<evidence type="ECO:0000313" key="4">
    <source>
        <dbReference type="Proteomes" id="UP000663860"/>
    </source>
</evidence>
<proteinExistence type="predicted"/>
<sequence length="321" mass="36235">MSIENNSETTLIVLSAPSINDKYYSSKFTEIIDYMINFANIINGKDQVVILVDAATIPCFEGKVPSNILIKAKMEDIWIRDFSSVISARQVKFKFAPGYHKHSDASEIENRFKNWISQNQLQYNKTSSIILDGGNVVDNPAGTRAIVTDRILRDNPSFTKESIKASLIQTLGVNEVAIIRELPDDTTGHADGMVMWATDDRILFMTETEPIRSEVINELKNSFPNVEVIEVPNYYVHETWRGFTSARNVYVNSIVTDDYIYMPTFNNPHDTEMLSLFQSLTNKTVVPISAENICIMGGSTRCLSWQIKGSNKMKILQAIVQ</sequence>
<dbReference type="GO" id="GO:0047632">
    <property type="term" value="F:agmatine deiminase activity"/>
    <property type="evidence" value="ECO:0007669"/>
    <property type="project" value="TreeGrafter"/>
</dbReference>
<name>A0A814TQ39_9BILA</name>
<dbReference type="SUPFAM" id="SSF55909">
    <property type="entry name" value="Pentein"/>
    <property type="match status" value="1"/>
</dbReference>
<dbReference type="Proteomes" id="UP000663868">
    <property type="component" value="Unassembled WGS sequence"/>
</dbReference>
<gene>
    <name evidence="2" type="ORF">IZO911_LOCUS26513</name>
    <name evidence="3" type="ORF">KXQ929_LOCUS28731</name>
</gene>
<dbReference type="PANTHER" id="PTHR31377:SF0">
    <property type="entry name" value="AGMATINE DEIMINASE-RELATED"/>
    <property type="match status" value="1"/>
</dbReference>
<evidence type="ECO:0000256" key="1">
    <source>
        <dbReference type="ARBA" id="ARBA00022801"/>
    </source>
</evidence>
<dbReference type="EMBL" id="CAJNOE010000347">
    <property type="protein sequence ID" value="CAF1164302.1"/>
    <property type="molecule type" value="Genomic_DNA"/>
</dbReference>
<dbReference type="Gene3D" id="3.75.10.10">
    <property type="entry name" value="L-arginine/glycine Amidinotransferase, Chain A"/>
    <property type="match status" value="1"/>
</dbReference>
<dbReference type="Proteomes" id="UP000663860">
    <property type="component" value="Unassembled WGS sequence"/>
</dbReference>
<dbReference type="GO" id="GO:0004668">
    <property type="term" value="F:protein-arginine deiminase activity"/>
    <property type="evidence" value="ECO:0007669"/>
    <property type="project" value="InterPro"/>
</dbReference>
<dbReference type="PANTHER" id="PTHR31377">
    <property type="entry name" value="AGMATINE DEIMINASE-RELATED"/>
    <property type="match status" value="1"/>
</dbReference>
<dbReference type="AlphaFoldDB" id="A0A814TQ39"/>
<dbReference type="EMBL" id="CAJOBB010002878">
    <property type="protein sequence ID" value="CAF4005355.1"/>
    <property type="molecule type" value="Genomic_DNA"/>
</dbReference>
<dbReference type="InterPro" id="IPR007466">
    <property type="entry name" value="Peptidyl-Arg-deiminase_porph"/>
</dbReference>
<reference evidence="2" key="1">
    <citation type="submission" date="2021-02" db="EMBL/GenBank/DDBJ databases">
        <authorList>
            <person name="Nowell W R."/>
        </authorList>
    </citation>
    <scope>NUCLEOTIDE SEQUENCE</scope>
</reference>
<dbReference type="GO" id="GO:0009446">
    <property type="term" value="P:putrescine biosynthetic process"/>
    <property type="evidence" value="ECO:0007669"/>
    <property type="project" value="InterPro"/>
</dbReference>
<dbReference type="Pfam" id="PF04371">
    <property type="entry name" value="PAD_porph"/>
    <property type="match status" value="1"/>
</dbReference>
<protein>
    <submittedName>
        <fullName evidence="2">Uncharacterized protein</fullName>
    </submittedName>
</protein>
<accession>A0A814TQ39</accession>